<dbReference type="EMBL" id="FTOB01000012">
    <property type="protein sequence ID" value="SIT13215.1"/>
    <property type="molecule type" value="Genomic_DNA"/>
</dbReference>
<comment type="caution">
    <text evidence="3">The sequence shown here is derived from an EMBL/GenBank/DDBJ whole genome shotgun (WGS) entry which is preliminary data.</text>
</comment>
<dbReference type="RefSeq" id="WP_076457170.1">
    <property type="nucleotide sequence ID" value="NZ_FTOB01000012.1"/>
</dbReference>
<feature type="coiled-coil region" evidence="1">
    <location>
        <begin position="227"/>
        <end position="254"/>
    </location>
</feature>
<sequence length="281" mass="32164">MNKSLKFRTLQKESAFKKKVVADISKCFKASLRNKNFDQLESKLKVAIKSTIKKFEDGNKIAQTVNFDTEFAIDPDQMFIGQLHPTNPEIERLKQKKSALEFQLKTKEEELRNLNRRTNLAMNLTRNEAIKGLVLNIIQKFKTLSEEQQLELVNNKEKLERAVKNYVKNFIVYYDEEEKAWAINFKKSDVTNLVTTGKDVVILAANLSSKYVNIATKAIHKATLAQYEICKKERNELKSKLEDVDGELEREYAKMDRRPGFTGGFGGGRFGGGSANGSWRP</sequence>
<feature type="region of interest" description="Disordered" evidence="2">
    <location>
        <begin position="259"/>
        <end position="281"/>
    </location>
</feature>
<keyword evidence="1" id="KW-0175">Coiled coil</keyword>
<keyword evidence="4" id="KW-1185">Reference proteome</keyword>
<evidence type="ECO:0000256" key="1">
    <source>
        <dbReference type="SAM" id="Coils"/>
    </source>
</evidence>
<proteinExistence type="predicted"/>
<feature type="compositionally biased region" description="Gly residues" evidence="2">
    <location>
        <begin position="261"/>
        <end position="275"/>
    </location>
</feature>
<protein>
    <submittedName>
        <fullName evidence="3">Uncharacterized protein</fullName>
    </submittedName>
</protein>
<organism evidence="3 4">
    <name type="scientific">Zobellia uliginosa</name>
    <dbReference type="NCBI Taxonomy" id="143224"/>
    <lineage>
        <taxon>Bacteria</taxon>
        <taxon>Pseudomonadati</taxon>
        <taxon>Bacteroidota</taxon>
        <taxon>Flavobacteriia</taxon>
        <taxon>Flavobacteriales</taxon>
        <taxon>Flavobacteriaceae</taxon>
        <taxon>Zobellia</taxon>
    </lineage>
</organism>
<evidence type="ECO:0000256" key="2">
    <source>
        <dbReference type="SAM" id="MobiDB-lite"/>
    </source>
</evidence>
<reference evidence="3 4" key="1">
    <citation type="submission" date="2017-01" db="EMBL/GenBank/DDBJ databases">
        <authorList>
            <person name="Varghese N."/>
            <person name="Submissions S."/>
        </authorList>
    </citation>
    <scope>NUCLEOTIDE SEQUENCE [LARGE SCALE GENOMIC DNA]</scope>
    <source>
        <strain evidence="3 4">DSM 2061</strain>
    </source>
</reference>
<evidence type="ECO:0000313" key="4">
    <source>
        <dbReference type="Proteomes" id="UP000185728"/>
    </source>
</evidence>
<dbReference type="Proteomes" id="UP000185728">
    <property type="component" value="Unassembled WGS sequence"/>
</dbReference>
<name>A0ABY1L650_9FLAO</name>
<evidence type="ECO:0000313" key="3">
    <source>
        <dbReference type="EMBL" id="SIT13215.1"/>
    </source>
</evidence>
<accession>A0ABY1L650</accession>
<gene>
    <name evidence="3" type="ORF">SAMN05421766_11246</name>
</gene>
<feature type="coiled-coil region" evidence="1">
    <location>
        <begin position="90"/>
        <end position="169"/>
    </location>
</feature>